<dbReference type="PANTHER" id="PTHR36337">
    <property type="entry name" value="OBSCURIN-LIKE PROTEIN"/>
    <property type="match status" value="1"/>
</dbReference>
<evidence type="ECO:0000313" key="1">
    <source>
        <dbReference type="EMBL" id="CAL5221314.1"/>
    </source>
</evidence>
<accession>A0ABP1FRB3</accession>
<comment type="caution">
    <text evidence="1">The sequence shown here is derived from an EMBL/GenBank/DDBJ whole genome shotgun (WGS) entry which is preliminary data.</text>
</comment>
<sequence>MSAQSQAAVHLQVSDWWTVKTGPPVKVLPALQRLCTNRNTGRRIDLDSASALLRWMHATPRDADVAEVQTCCLLLLGQWVNGELYRPLKQPSGESLVEVISKSADAALAVAGSFADQSSPRLAAATVYALGCVSSGLGTLQRRECCSAACAVLHNSGSGLLESGLISDVIGGVGHLLTSLQDDMQGSLWVLACLLFIWSGQASPTQPHDQALDSMAPLYPAARRVASSLKDPAACLPSYVELLQAGTASSEGRVASAATLTAGGVLEGLHRNTRAKLPHNTDAGALERILSAACRAATSSPGDSVGQYPGPGRMPAGQPEADELYLLQRDAAALASMEAFQACKRPPASQESLLCMLHALLDSTLTLDGLFQGAASGADPAQANAWLQAHVEGCLMRSAASLARTVAEQYKQSAPAHQQAAMDCVRDFSHRLYGAYERYAQDATETWLAEVDGGLVRQVMDKVFMSIVLLLSTFWDAAAPEEAQDTAQKSKASSRQGIAVGLMDTLAHVQFCRMRLSAYSVLLQSLLQTTASSPKASSGLLECLPTYEALLEERPTGQPAWLSNSVLASRMQFLMGILAPCVPQLPEAAVREHVISAALLFLKHTHSPVVSSAHMLFCAAFRHVCAKEELVPLYVRRSLEGYPGITPLSGLASGYEAIARHLPAGSPVLLFALQRLAQRAQAILHKPGGLLQPGLDLVSLLAHLMLLIDYNALEDGLLLLEEVVKACEQHIALQACSSIVDILSGSDDYTRKVTLVRWYMRLADMVTRGKAGTLG</sequence>
<dbReference type="EMBL" id="CAXHTA020000005">
    <property type="protein sequence ID" value="CAL5221314.1"/>
    <property type="molecule type" value="Genomic_DNA"/>
</dbReference>
<evidence type="ECO:0000313" key="2">
    <source>
        <dbReference type="Proteomes" id="UP001497392"/>
    </source>
</evidence>
<gene>
    <name evidence="1" type="primary">g3485</name>
    <name evidence="1" type="ORF">VP750_LOCUS2973</name>
</gene>
<name>A0ABP1FRB3_9CHLO</name>
<dbReference type="PANTHER" id="PTHR36337:SF1">
    <property type="entry name" value="OBSCURIN-LIKE PROTEIN"/>
    <property type="match status" value="1"/>
</dbReference>
<organism evidence="1 2">
    <name type="scientific">Coccomyxa viridis</name>
    <dbReference type="NCBI Taxonomy" id="1274662"/>
    <lineage>
        <taxon>Eukaryota</taxon>
        <taxon>Viridiplantae</taxon>
        <taxon>Chlorophyta</taxon>
        <taxon>core chlorophytes</taxon>
        <taxon>Trebouxiophyceae</taxon>
        <taxon>Trebouxiophyceae incertae sedis</taxon>
        <taxon>Coccomyxaceae</taxon>
        <taxon>Coccomyxa</taxon>
    </lineage>
</organism>
<reference evidence="1 2" key="1">
    <citation type="submission" date="2024-06" db="EMBL/GenBank/DDBJ databases">
        <authorList>
            <person name="Kraege A."/>
            <person name="Thomma B."/>
        </authorList>
    </citation>
    <scope>NUCLEOTIDE SEQUENCE [LARGE SCALE GENOMIC DNA]</scope>
</reference>
<protein>
    <submittedName>
        <fullName evidence="1">G3485 protein</fullName>
    </submittedName>
</protein>
<proteinExistence type="predicted"/>
<keyword evidence="2" id="KW-1185">Reference proteome</keyword>
<dbReference type="Proteomes" id="UP001497392">
    <property type="component" value="Unassembled WGS sequence"/>
</dbReference>